<evidence type="ECO:0000256" key="1">
    <source>
        <dbReference type="ARBA" id="ARBA00006432"/>
    </source>
</evidence>
<protein>
    <submittedName>
        <fullName evidence="4">AMP-binding protein</fullName>
    </submittedName>
</protein>
<keyword evidence="2" id="KW-0436">Ligase</keyword>
<dbReference type="InterPro" id="IPR042099">
    <property type="entry name" value="ANL_N_sf"/>
</dbReference>
<evidence type="ECO:0000313" key="4">
    <source>
        <dbReference type="EMBL" id="UYW01936.1"/>
    </source>
</evidence>
<dbReference type="Gene3D" id="3.30.300.30">
    <property type="match status" value="1"/>
</dbReference>
<organism evidence="4 5">
    <name type="scientific">Flavobacterium agricola</name>
    <dbReference type="NCBI Taxonomy" id="2870839"/>
    <lineage>
        <taxon>Bacteria</taxon>
        <taxon>Pseudomonadati</taxon>
        <taxon>Bacteroidota</taxon>
        <taxon>Flavobacteriia</taxon>
        <taxon>Flavobacteriales</taxon>
        <taxon>Flavobacteriaceae</taxon>
        <taxon>Flavobacterium</taxon>
    </lineage>
</organism>
<proteinExistence type="inferred from homology"/>
<dbReference type="SUPFAM" id="SSF56801">
    <property type="entry name" value="Acetyl-CoA synthetase-like"/>
    <property type="match status" value="1"/>
</dbReference>
<dbReference type="InterPro" id="IPR045851">
    <property type="entry name" value="AMP-bd_C_sf"/>
</dbReference>
<dbReference type="RefSeq" id="WP_264434414.1">
    <property type="nucleotide sequence ID" value="NZ_CP081495.1"/>
</dbReference>
<evidence type="ECO:0000259" key="3">
    <source>
        <dbReference type="Pfam" id="PF00501"/>
    </source>
</evidence>
<evidence type="ECO:0000256" key="2">
    <source>
        <dbReference type="ARBA" id="ARBA00022598"/>
    </source>
</evidence>
<name>A0ABY6M0H8_9FLAO</name>
<dbReference type="PANTHER" id="PTHR43201">
    <property type="entry name" value="ACYL-COA SYNTHETASE"/>
    <property type="match status" value="1"/>
</dbReference>
<dbReference type="Pfam" id="PF00501">
    <property type="entry name" value="AMP-binding"/>
    <property type="match status" value="1"/>
</dbReference>
<keyword evidence="5" id="KW-1185">Reference proteome</keyword>
<feature type="domain" description="AMP-dependent synthetase/ligase" evidence="3">
    <location>
        <begin position="45"/>
        <end position="199"/>
    </location>
</feature>
<dbReference type="Gene3D" id="3.40.50.12780">
    <property type="entry name" value="N-terminal domain of ligase-like"/>
    <property type="match status" value="1"/>
</dbReference>
<dbReference type="EMBL" id="CP081495">
    <property type="protein sequence ID" value="UYW01936.1"/>
    <property type="molecule type" value="Genomic_DNA"/>
</dbReference>
<sequence>MHQKYINYVHPTFSLNGEKLDVFALHHKAEQLLQSKEEAFVKLGQLIVEWFNSNDYTEITTSGTTGTPKLIQIPKKAMVESALATGAYFNVPAKSKALHCLPVQYIAGKMMFIRAILLGWELTYVTPSSNPMQGQTEVFDFVAMVPLQVENALQQMHQIKKIIIGGAKVNTDLKKHLQHITTAVYETYGMTETVTHIAAKLVSETNYQALPNVYFSTDARGCLVIDAQRVANEPVVTNDVVTLLSETEFEWLGRADNVINSGGIKIFPEKVEEKLEPFISSRFFVAGIPDTKLGFKLILVVEGDFYALNLDAITTLNKYEVPKQVYFVPQFLETETSKIKRAAIIQQLNL</sequence>
<evidence type="ECO:0000313" key="5">
    <source>
        <dbReference type="Proteomes" id="UP001163328"/>
    </source>
</evidence>
<dbReference type="PANTHER" id="PTHR43201:SF5">
    <property type="entry name" value="MEDIUM-CHAIN ACYL-COA LIGASE ACSF2, MITOCHONDRIAL"/>
    <property type="match status" value="1"/>
</dbReference>
<dbReference type="Proteomes" id="UP001163328">
    <property type="component" value="Chromosome"/>
</dbReference>
<gene>
    <name evidence="4" type="ORF">K5I29_03205</name>
</gene>
<reference evidence="4" key="1">
    <citation type="submission" date="2021-08" db="EMBL/GenBank/DDBJ databases">
        <title>Flavobacterium sp. strain CC-SYL302.</title>
        <authorList>
            <person name="Lin S.-Y."/>
            <person name="Lee T.-H."/>
            <person name="Young C.-C."/>
        </authorList>
    </citation>
    <scope>NUCLEOTIDE SEQUENCE</scope>
    <source>
        <strain evidence="4">CC-SYL302</strain>
    </source>
</reference>
<accession>A0ABY6M0H8</accession>
<dbReference type="InterPro" id="IPR000873">
    <property type="entry name" value="AMP-dep_synth/lig_dom"/>
</dbReference>
<comment type="similarity">
    <text evidence="1">Belongs to the ATP-dependent AMP-binding enzyme family.</text>
</comment>